<dbReference type="OrthoDB" id="9798006at2"/>
<comment type="caution">
    <text evidence="4">The sequence shown here is derived from an EMBL/GenBank/DDBJ whole genome shotgun (WGS) entry which is preliminary data.</text>
</comment>
<proteinExistence type="predicted"/>
<accession>U7QHV3</accession>
<gene>
    <name evidence="4" type="ORF">M595_2507</name>
</gene>
<dbReference type="InterPro" id="IPR016181">
    <property type="entry name" value="Acyl_CoA_acyltransferase"/>
</dbReference>
<dbReference type="InterPro" id="IPR000182">
    <property type="entry name" value="GNAT_dom"/>
</dbReference>
<dbReference type="GO" id="GO:0016747">
    <property type="term" value="F:acyltransferase activity, transferring groups other than amino-acyl groups"/>
    <property type="evidence" value="ECO:0007669"/>
    <property type="project" value="InterPro"/>
</dbReference>
<dbReference type="RefSeq" id="WP_023066304.1">
    <property type="nucleotide sequence ID" value="NZ_AUZM01000021.1"/>
</dbReference>
<dbReference type="Pfam" id="PF13420">
    <property type="entry name" value="Acetyltransf_4"/>
    <property type="match status" value="1"/>
</dbReference>
<evidence type="ECO:0000313" key="5">
    <source>
        <dbReference type="Proteomes" id="UP000017127"/>
    </source>
</evidence>
<name>U7QHV3_9CYAN</name>
<evidence type="ECO:0000256" key="2">
    <source>
        <dbReference type="ARBA" id="ARBA00023315"/>
    </source>
</evidence>
<dbReference type="PANTHER" id="PTHR43072">
    <property type="entry name" value="N-ACETYLTRANSFERASE"/>
    <property type="match status" value="1"/>
</dbReference>
<dbReference type="SUPFAM" id="SSF55729">
    <property type="entry name" value="Acyl-CoA N-acyltransferases (Nat)"/>
    <property type="match status" value="1"/>
</dbReference>
<dbReference type="PANTHER" id="PTHR43072:SF23">
    <property type="entry name" value="UPF0039 PROTEIN C11D3.02C"/>
    <property type="match status" value="1"/>
</dbReference>
<sequence>MTPIIRFSQPSDIVQLTEIYNYYILNTAITFDLKLFTVERRREEWFEHYSSTGRYQLFVAEVEDQVVGYASSSCFRAKAAYETSIETSVYIHPKTIKKGIGSLLYSALFESLKTEDVHRAYAGITLPNSASIALHQKFGFQSVGVHREVGRKFDRYWDVEWFEKCLPS</sequence>
<dbReference type="PROSITE" id="PS51186">
    <property type="entry name" value="GNAT"/>
    <property type="match status" value="1"/>
</dbReference>
<protein>
    <submittedName>
        <fullName evidence="4">Acetyltransferase family protein</fullName>
    </submittedName>
</protein>
<dbReference type="AlphaFoldDB" id="U7QHV3"/>
<dbReference type="Proteomes" id="UP000017127">
    <property type="component" value="Unassembled WGS sequence"/>
</dbReference>
<evidence type="ECO:0000256" key="1">
    <source>
        <dbReference type="ARBA" id="ARBA00022679"/>
    </source>
</evidence>
<dbReference type="EMBL" id="AUZM01000021">
    <property type="protein sequence ID" value="ERT07463.1"/>
    <property type="molecule type" value="Genomic_DNA"/>
</dbReference>
<evidence type="ECO:0000259" key="3">
    <source>
        <dbReference type="PROSITE" id="PS51186"/>
    </source>
</evidence>
<dbReference type="PATRIC" id="fig|1348334.3.peg.2428"/>
<reference evidence="4 5" key="1">
    <citation type="journal article" date="2013" name="Front. Microbiol.">
        <title>Comparative genomic analyses of the cyanobacterium, Lyngbya aestuarii BL J, a powerful hydrogen producer.</title>
        <authorList>
            <person name="Kothari A."/>
            <person name="Vaughn M."/>
            <person name="Garcia-Pichel F."/>
        </authorList>
    </citation>
    <scope>NUCLEOTIDE SEQUENCE [LARGE SCALE GENOMIC DNA]</scope>
    <source>
        <strain evidence="4 5">BL J</strain>
    </source>
</reference>
<feature type="domain" description="N-acetyltransferase" evidence="3">
    <location>
        <begin position="3"/>
        <end position="163"/>
    </location>
</feature>
<organism evidence="4 5">
    <name type="scientific">Lyngbya aestuarii BL J</name>
    <dbReference type="NCBI Taxonomy" id="1348334"/>
    <lineage>
        <taxon>Bacteria</taxon>
        <taxon>Bacillati</taxon>
        <taxon>Cyanobacteriota</taxon>
        <taxon>Cyanophyceae</taxon>
        <taxon>Oscillatoriophycideae</taxon>
        <taxon>Oscillatoriales</taxon>
        <taxon>Microcoleaceae</taxon>
        <taxon>Lyngbya</taxon>
    </lineage>
</organism>
<keyword evidence="5" id="KW-1185">Reference proteome</keyword>
<keyword evidence="2" id="KW-0012">Acyltransferase</keyword>
<dbReference type="CDD" id="cd04301">
    <property type="entry name" value="NAT_SF"/>
    <property type="match status" value="1"/>
</dbReference>
<evidence type="ECO:0000313" key="4">
    <source>
        <dbReference type="EMBL" id="ERT07463.1"/>
    </source>
</evidence>
<dbReference type="Gene3D" id="3.40.630.30">
    <property type="match status" value="1"/>
</dbReference>
<keyword evidence="1 4" id="KW-0808">Transferase</keyword>